<organism evidence="6 7">
    <name type="scientific">Wolbachia pipientis</name>
    <dbReference type="NCBI Taxonomy" id="955"/>
    <lineage>
        <taxon>Bacteria</taxon>
        <taxon>Pseudomonadati</taxon>
        <taxon>Pseudomonadota</taxon>
        <taxon>Alphaproteobacteria</taxon>
        <taxon>Rickettsiales</taxon>
        <taxon>Anaplasmataceae</taxon>
        <taxon>Wolbachieae</taxon>
        <taxon>Wolbachia</taxon>
    </lineage>
</organism>
<feature type="compositionally biased region" description="Polar residues" evidence="4">
    <location>
        <begin position="702"/>
        <end position="747"/>
    </location>
</feature>
<feature type="region of interest" description="Disordered" evidence="4">
    <location>
        <begin position="116"/>
        <end position="136"/>
    </location>
</feature>
<name>A0A7G5C9S9_WOLPI</name>
<dbReference type="PROSITE" id="PS50297">
    <property type="entry name" value="ANK_REP_REGION"/>
    <property type="match status" value="1"/>
</dbReference>
<evidence type="ECO:0000313" key="6">
    <source>
        <dbReference type="EMBL" id="QMV45963.1"/>
    </source>
</evidence>
<dbReference type="EMBL" id="CP050531">
    <property type="protein sequence ID" value="QMV45963.1"/>
    <property type="molecule type" value="Genomic_DNA"/>
</dbReference>
<feature type="transmembrane region" description="Helical" evidence="5">
    <location>
        <begin position="657"/>
        <end position="681"/>
    </location>
</feature>
<dbReference type="Pfam" id="PF00023">
    <property type="entry name" value="Ank"/>
    <property type="match status" value="1"/>
</dbReference>
<reference evidence="7" key="1">
    <citation type="journal article" date="2020" name="Mol. Biol.">
        <title>Life and death of selfish genes: comparative genomics reveals the dynamic evolution of cytoplasmic incompatibility.</title>
        <authorList>
            <person name="Martinez J."/>
            <person name="Klasson L."/>
            <person name="Welch J."/>
            <person name="Jiggins F.M."/>
        </authorList>
    </citation>
    <scope>NUCLEOTIDE SEQUENCE [LARGE SCALE GENOMIC DNA]</scope>
</reference>
<evidence type="ECO:0000256" key="1">
    <source>
        <dbReference type="ARBA" id="ARBA00022737"/>
    </source>
</evidence>
<dbReference type="AlphaFoldDB" id="A0A7G5C9S9"/>
<sequence length="774" mass="87860">MGIDLSALATDEQLYCIIERKVKKEEHKREKPRSRDGALKKCERLFEEGASSKVLTKLEESLREQEKYYRYYVQCFLPVLDEVIERSKKTPNETKEQVKQAISEITYNSKYCFTHNQNDRRNSEDSEAESGYGSDVEDDHKVEISNEITNNNTLLLKAIKNGNNRKFKKYLKDCKHISGIKDEKGGNILHLIASLEKKQKLKFLNIFIKIATEKNLVQLVDSENQEGKTPFQVALIDKITKEKHESHTIQDNDNTLKFLTKLLEHGASSDQLSLPAKDLEKLSEEQNKYYCKFLEKLAERKPETKTKVKEVIAHTINTPDSDDHYQLHLAIKNNDKELFEKLVQKGADISLKDGEGNNALHLIVTKLEREQRLKFLSISLEVDQKEQFIKAVNDKNDNEQTPLHRLLQHIKEKNEDRSCTDRKFEKTKRYKTLELLLKNGADITVQDKDEKNALHYIALFKGEQKVTCLELILGLVKNGTISKDKLGKAINAKNGEGNTPLELALKKKAEKRSIEYLPQGTIFNTATAYDNTTKFCTMLLEIGADPCSLELKDPKFHTKKYYLTLRDLKDYSGTPQKAQEKAKELKEKLEEKYHCKTASKKCKSGIKEAGSGIKKGVSAVAGFIDPAKRTRELLAITITITVIAMVTFAFFQGQMAIGAAIPIIAVAGVICLTLTLGFSGIKKLFEKSTNKAQDTFNDKNRSNSTTEQNQASKNLVNNDQQNLRNETKNQAVQESPNQSEHTENPATKMSDVSILRQFMNKLDGLTNKSSSLAL</sequence>
<dbReference type="Proteomes" id="UP000515744">
    <property type="component" value="Chromosome"/>
</dbReference>
<evidence type="ECO:0000256" key="5">
    <source>
        <dbReference type="SAM" id="Phobius"/>
    </source>
</evidence>
<evidence type="ECO:0000256" key="2">
    <source>
        <dbReference type="ARBA" id="ARBA00023043"/>
    </source>
</evidence>
<dbReference type="GO" id="GO:0000976">
    <property type="term" value="F:transcription cis-regulatory region binding"/>
    <property type="evidence" value="ECO:0007669"/>
    <property type="project" value="TreeGrafter"/>
</dbReference>
<protein>
    <submittedName>
        <fullName evidence="6">Ankyrin repeat domain-containing protein</fullName>
    </submittedName>
</protein>
<feature type="region of interest" description="Disordered" evidence="4">
    <location>
        <begin position="694"/>
        <end position="750"/>
    </location>
</feature>
<dbReference type="SUPFAM" id="SSF48403">
    <property type="entry name" value="Ankyrin repeat"/>
    <property type="match status" value="1"/>
</dbReference>
<keyword evidence="5" id="KW-0472">Membrane</keyword>
<dbReference type="InterPro" id="IPR050663">
    <property type="entry name" value="Ankyrin-SOCS_Box"/>
</dbReference>
<proteinExistence type="predicted"/>
<feature type="transmembrane region" description="Helical" evidence="5">
    <location>
        <begin position="633"/>
        <end position="651"/>
    </location>
</feature>
<dbReference type="Gene3D" id="1.25.40.20">
    <property type="entry name" value="Ankyrin repeat-containing domain"/>
    <property type="match status" value="3"/>
</dbReference>
<dbReference type="SMART" id="SM00248">
    <property type="entry name" value="ANK"/>
    <property type="match status" value="5"/>
</dbReference>
<feature type="repeat" description="ANK" evidence="3">
    <location>
        <begin position="322"/>
        <end position="354"/>
    </location>
</feature>
<gene>
    <name evidence="6" type="ORF">HC358_02510</name>
</gene>
<dbReference type="GO" id="GO:0045944">
    <property type="term" value="P:positive regulation of transcription by RNA polymerase II"/>
    <property type="evidence" value="ECO:0007669"/>
    <property type="project" value="TreeGrafter"/>
</dbReference>
<dbReference type="PANTHER" id="PTHR24193:SF121">
    <property type="entry name" value="ADA2A-CONTAINING COMPLEX COMPONENT 3, ISOFORM D"/>
    <property type="match status" value="1"/>
</dbReference>
<dbReference type="RefSeq" id="WP_182159885.1">
    <property type="nucleotide sequence ID" value="NZ_CP050531.1"/>
</dbReference>
<evidence type="ECO:0000313" key="7">
    <source>
        <dbReference type="Proteomes" id="UP000515744"/>
    </source>
</evidence>
<keyword evidence="1" id="KW-0677">Repeat</keyword>
<evidence type="ECO:0000256" key="4">
    <source>
        <dbReference type="SAM" id="MobiDB-lite"/>
    </source>
</evidence>
<dbReference type="PANTHER" id="PTHR24193">
    <property type="entry name" value="ANKYRIN REPEAT PROTEIN"/>
    <property type="match status" value="1"/>
</dbReference>
<keyword evidence="2 3" id="KW-0040">ANK repeat</keyword>
<keyword evidence="5" id="KW-1133">Transmembrane helix</keyword>
<dbReference type="InterPro" id="IPR002110">
    <property type="entry name" value="Ankyrin_rpt"/>
</dbReference>
<reference evidence="6 7" key="2">
    <citation type="journal article" date="2020" name="Mol. Biol. Evol.">
        <title>Life and death of selfish genes: comparative genomics reveals the dynamic evolution of cytoplasmic incompatibility.</title>
        <authorList>
            <person name="Martinez J."/>
            <person name="Klasson L."/>
            <person name="Welch J."/>
            <person name="Jiggins F.M."/>
        </authorList>
    </citation>
    <scope>NUCLEOTIDE SEQUENCE [LARGE SCALE GENOMIC DNA]</scope>
    <source>
        <strain evidence="6">WStv</strain>
    </source>
</reference>
<accession>A0A7G5C9S9</accession>
<keyword evidence="5" id="KW-0812">Transmembrane</keyword>
<evidence type="ECO:0000256" key="3">
    <source>
        <dbReference type="PROSITE-ProRule" id="PRU00023"/>
    </source>
</evidence>
<dbReference type="InterPro" id="IPR036770">
    <property type="entry name" value="Ankyrin_rpt-contain_sf"/>
</dbReference>
<dbReference type="PROSITE" id="PS50088">
    <property type="entry name" value="ANK_REPEAT"/>
    <property type="match status" value="1"/>
</dbReference>